<feature type="region of interest" description="Disordered" evidence="1">
    <location>
        <begin position="109"/>
        <end position="130"/>
    </location>
</feature>
<comment type="caution">
    <text evidence="2">The sequence shown here is derived from an EMBL/GenBank/DDBJ whole genome shotgun (WGS) entry which is preliminary data.</text>
</comment>
<dbReference type="Proteomes" id="UP001066276">
    <property type="component" value="Chromosome 2_2"/>
</dbReference>
<evidence type="ECO:0000313" key="3">
    <source>
        <dbReference type="Proteomes" id="UP001066276"/>
    </source>
</evidence>
<sequence length="209" mass="22388">MDARVVRAMELLKKAGRLDLLAAPAAPRDRPVRRAASGVAAAVAACSPPRERKQGAQGRSEDGDPGELLVGSEPWEEEEEVLAGPSAASWTGCRRGDKAVRATEVITHATSGKGLAPPGGWGNKGKRPGYALQREGVNTPLRRPRIPAAPIEEFIKKARFGIVLALWDQVHGGNILVVLSLGAGACGDRERAHDRRERMGRKEDKTNID</sequence>
<keyword evidence="3" id="KW-1185">Reference proteome</keyword>
<proteinExistence type="predicted"/>
<organism evidence="2 3">
    <name type="scientific">Pleurodeles waltl</name>
    <name type="common">Iberian ribbed newt</name>
    <dbReference type="NCBI Taxonomy" id="8319"/>
    <lineage>
        <taxon>Eukaryota</taxon>
        <taxon>Metazoa</taxon>
        <taxon>Chordata</taxon>
        <taxon>Craniata</taxon>
        <taxon>Vertebrata</taxon>
        <taxon>Euteleostomi</taxon>
        <taxon>Amphibia</taxon>
        <taxon>Batrachia</taxon>
        <taxon>Caudata</taxon>
        <taxon>Salamandroidea</taxon>
        <taxon>Salamandridae</taxon>
        <taxon>Pleurodelinae</taxon>
        <taxon>Pleurodeles</taxon>
    </lineage>
</organism>
<reference evidence="2" key="1">
    <citation type="journal article" date="2022" name="bioRxiv">
        <title>Sequencing and chromosome-scale assembly of the giantPleurodeles waltlgenome.</title>
        <authorList>
            <person name="Brown T."/>
            <person name="Elewa A."/>
            <person name="Iarovenko S."/>
            <person name="Subramanian E."/>
            <person name="Araus A.J."/>
            <person name="Petzold A."/>
            <person name="Susuki M."/>
            <person name="Suzuki K.-i.T."/>
            <person name="Hayashi T."/>
            <person name="Toyoda A."/>
            <person name="Oliveira C."/>
            <person name="Osipova E."/>
            <person name="Leigh N.D."/>
            <person name="Simon A."/>
            <person name="Yun M.H."/>
        </authorList>
    </citation>
    <scope>NUCLEOTIDE SEQUENCE</scope>
    <source>
        <strain evidence="2">20211129_DDA</strain>
        <tissue evidence="2">Liver</tissue>
    </source>
</reference>
<protein>
    <submittedName>
        <fullName evidence="2">Uncharacterized protein</fullName>
    </submittedName>
</protein>
<feature type="region of interest" description="Disordered" evidence="1">
    <location>
        <begin position="188"/>
        <end position="209"/>
    </location>
</feature>
<feature type="compositionally biased region" description="Low complexity" evidence="1">
    <location>
        <begin position="34"/>
        <end position="48"/>
    </location>
</feature>
<dbReference type="EMBL" id="JANPWB010000004">
    <property type="protein sequence ID" value="KAJ1191489.1"/>
    <property type="molecule type" value="Genomic_DNA"/>
</dbReference>
<gene>
    <name evidence="2" type="ORF">NDU88_000805</name>
</gene>
<feature type="compositionally biased region" description="Basic and acidic residues" evidence="1">
    <location>
        <begin position="49"/>
        <end position="62"/>
    </location>
</feature>
<evidence type="ECO:0000256" key="1">
    <source>
        <dbReference type="SAM" id="MobiDB-lite"/>
    </source>
</evidence>
<evidence type="ECO:0000313" key="2">
    <source>
        <dbReference type="EMBL" id="KAJ1191489.1"/>
    </source>
</evidence>
<dbReference type="AlphaFoldDB" id="A0AAV7USV5"/>
<feature type="region of interest" description="Disordered" evidence="1">
    <location>
        <begin position="27"/>
        <end position="75"/>
    </location>
</feature>
<name>A0AAV7USV5_PLEWA</name>
<accession>A0AAV7USV5</accession>